<evidence type="ECO:0000313" key="6">
    <source>
        <dbReference type="Proteomes" id="UP000018144"/>
    </source>
</evidence>
<comment type="subcellular location">
    <subcellularLocation>
        <location evidence="1">Nucleus</location>
    </subcellularLocation>
</comment>
<evidence type="ECO:0000256" key="4">
    <source>
        <dbReference type="PIRNR" id="PIRNR011312"/>
    </source>
</evidence>
<dbReference type="PIRSF" id="PIRSF011312">
    <property type="entry name" value="Cell_cycle_HUS1"/>
    <property type="match status" value="1"/>
</dbReference>
<dbReference type="PANTHER" id="PTHR12900">
    <property type="entry name" value="MITOTIC AND DNA DAMAGE CHECKPOINT PROTEIN HUS1"/>
    <property type="match status" value="1"/>
</dbReference>
<dbReference type="GO" id="GO:0005730">
    <property type="term" value="C:nucleolus"/>
    <property type="evidence" value="ECO:0007669"/>
    <property type="project" value="InterPro"/>
</dbReference>
<dbReference type="Gene3D" id="3.70.10.10">
    <property type="match status" value="1"/>
</dbReference>
<dbReference type="InterPro" id="IPR016580">
    <property type="entry name" value="HUS1"/>
</dbReference>
<comment type="similarity">
    <text evidence="2 4">Belongs to the HUS1 family.</text>
</comment>
<dbReference type="EMBL" id="HF935761">
    <property type="protein sequence ID" value="CCX13027.1"/>
    <property type="molecule type" value="Genomic_DNA"/>
</dbReference>
<dbReference type="PANTHER" id="PTHR12900:SF0">
    <property type="entry name" value="CHECKPOINT PROTEIN"/>
    <property type="match status" value="1"/>
</dbReference>
<dbReference type="InterPro" id="IPR007150">
    <property type="entry name" value="HUS1/Mec3"/>
</dbReference>
<evidence type="ECO:0000256" key="3">
    <source>
        <dbReference type="ARBA" id="ARBA00023242"/>
    </source>
</evidence>
<dbReference type="GO" id="GO:0035861">
    <property type="term" value="C:site of double-strand break"/>
    <property type="evidence" value="ECO:0007669"/>
    <property type="project" value="TreeGrafter"/>
</dbReference>
<dbReference type="eggNOG" id="KOG3999">
    <property type="taxonomic scope" value="Eukaryota"/>
</dbReference>
<reference evidence="5 6" key="1">
    <citation type="journal article" date="2013" name="PLoS Genet.">
        <title>The genome and development-dependent transcriptomes of Pyronema confluens: a window into fungal evolution.</title>
        <authorList>
            <person name="Traeger S."/>
            <person name="Altegoer F."/>
            <person name="Freitag M."/>
            <person name="Gabaldon T."/>
            <person name="Kempken F."/>
            <person name="Kumar A."/>
            <person name="Marcet-Houben M."/>
            <person name="Poggeler S."/>
            <person name="Stajich J.E."/>
            <person name="Nowrousian M."/>
        </authorList>
    </citation>
    <scope>NUCLEOTIDE SEQUENCE [LARGE SCALE GENOMIC DNA]</scope>
    <source>
        <strain evidence="6">CBS 100304</strain>
        <tissue evidence="5">Vegetative mycelium</tissue>
    </source>
</reference>
<protein>
    <recommendedName>
        <fullName evidence="4">Checkpoint protein</fullName>
    </recommendedName>
</protein>
<evidence type="ECO:0000256" key="1">
    <source>
        <dbReference type="ARBA" id="ARBA00004123"/>
    </source>
</evidence>
<dbReference type="GO" id="GO:0031573">
    <property type="term" value="P:mitotic intra-S DNA damage checkpoint signaling"/>
    <property type="evidence" value="ECO:0007669"/>
    <property type="project" value="TreeGrafter"/>
</dbReference>
<organism evidence="5 6">
    <name type="scientific">Pyronema omphalodes (strain CBS 100304)</name>
    <name type="common">Pyronema confluens</name>
    <dbReference type="NCBI Taxonomy" id="1076935"/>
    <lineage>
        <taxon>Eukaryota</taxon>
        <taxon>Fungi</taxon>
        <taxon>Dikarya</taxon>
        <taxon>Ascomycota</taxon>
        <taxon>Pezizomycotina</taxon>
        <taxon>Pezizomycetes</taxon>
        <taxon>Pezizales</taxon>
        <taxon>Pyronemataceae</taxon>
        <taxon>Pyronema</taxon>
    </lineage>
</organism>
<evidence type="ECO:0000256" key="2">
    <source>
        <dbReference type="ARBA" id="ARBA00005563"/>
    </source>
</evidence>
<accession>U4L857</accession>
<sequence>MRFKTSVRSINTFLKLTQSLSAIAKLAWLRLSEDDVRFVVKAAEGTAVWANLSIEMLFEDYIVTSANNNIINLEVPLDRLHKSLRSCASASQAVLRLTKRASDGSPILALTVTVASASDFLAGSTLITQEIPCRVLSASTVELIQEPQTPDSDVHIFLPPLSRVRGITDRFNKLSTFSLSEDRYKLLLSANMAGEFKMALVGAEVKVESKWHDLQNPVLADSENREGHPSTVRSQTEFAQVRVDGREWAKVLKVQGLSRRVIACICDDQALVLYVFLTEEADPDQSVLTYYMSSYSA</sequence>
<dbReference type="STRING" id="1076935.U4L857"/>
<dbReference type="GO" id="GO:0006289">
    <property type="term" value="P:nucleotide-excision repair"/>
    <property type="evidence" value="ECO:0007669"/>
    <property type="project" value="TreeGrafter"/>
</dbReference>
<proteinExistence type="inferred from homology"/>
<dbReference type="Pfam" id="PF04005">
    <property type="entry name" value="Hus1"/>
    <property type="match status" value="1"/>
</dbReference>
<dbReference type="GO" id="GO:0044778">
    <property type="term" value="P:meiotic DNA integrity checkpoint signaling"/>
    <property type="evidence" value="ECO:0007669"/>
    <property type="project" value="TreeGrafter"/>
</dbReference>
<gene>
    <name evidence="5" type="ORF">PCON_12620</name>
</gene>
<evidence type="ECO:0000313" key="5">
    <source>
        <dbReference type="EMBL" id="CCX13027.1"/>
    </source>
</evidence>
<dbReference type="AlphaFoldDB" id="U4L857"/>
<dbReference type="GO" id="GO:0000724">
    <property type="term" value="P:double-strand break repair via homologous recombination"/>
    <property type="evidence" value="ECO:0007669"/>
    <property type="project" value="TreeGrafter"/>
</dbReference>
<dbReference type="OrthoDB" id="419537at2759"/>
<keyword evidence="6" id="KW-1185">Reference proteome</keyword>
<dbReference type="GO" id="GO:0033314">
    <property type="term" value="P:mitotic DNA replication checkpoint signaling"/>
    <property type="evidence" value="ECO:0007669"/>
    <property type="project" value="TreeGrafter"/>
</dbReference>
<dbReference type="OMA" id="VCWMRLE"/>
<dbReference type="Proteomes" id="UP000018144">
    <property type="component" value="Unassembled WGS sequence"/>
</dbReference>
<name>U4L857_PYROM</name>
<keyword evidence="3" id="KW-0539">Nucleus</keyword>
<dbReference type="GO" id="GO:0030896">
    <property type="term" value="C:checkpoint clamp complex"/>
    <property type="evidence" value="ECO:0007669"/>
    <property type="project" value="InterPro"/>
</dbReference>
<dbReference type="GO" id="GO:0000723">
    <property type="term" value="P:telomere maintenance"/>
    <property type="evidence" value="ECO:0007669"/>
    <property type="project" value="TreeGrafter"/>
</dbReference>